<dbReference type="GO" id="GO:0016192">
    <property type="term" value="P:vesicle-mediated transport"/>
    <property type="evidence" value="ECO:0007669"/>
    <property type="project" value="InterPro"/>
</dbReference>
<comment type="subcellular location">
    <subcellularLocation>
        <location evidence="1">Endomembrane system</location>
    </subcellularLocation>
</comment>
<feature type="region of interest" description="Disordered" evidence="6">
    <location>
        <begin position="469"/>
        <end position="496"/>
    </location>
</feature>
<dbReference type="GO" id="GO:0030117">
    <property type="term" value="C:membrane coat"/>
    <property type="evidence" value="ECO:0007669"/>
    <property type="project" value="InterPro"/>
</dbReference>
<evidence type="ECO:0000256" key="5">
    <source>
        <dbReference type="ARBA" id="ARBA00023136"/>
    </source>
</evidence>
<dbReference type="OrthoDB" id="10254310at2759"/>
<dbReference type="Proteomes" id="UP000678393">
    <property type="component" value="Unassembled WGS sequence"/>
</dbReference>
<evidence type="ECO:0000256" key="2">
    <source>
        <dbReference type="ARBA" id="ARBA00006613"/>
    </source>
</evidence>
<evidence type="ECO:0000313" key="9">
    <source>
        <dbReference type="Proteomes" id="UP000678393"/>
    </source>
</evidence>
<evidence type="ECO:0000256" key="6">
    <source>
        <dbReference type="SAM" id="MobiDB-lite"/>
    </source>
</evidence>
<keyword evidence="5" id="KW-0472">Membrane</keyword>
<feature type="domain" description="Clathrin/coatomer adaptor adaptin-like N-terminal" evidence="7">
    <location>
        <begin position="4"/>
        <end position="544"/>
    </location>
</feature>
<evidence type="ECO:0000259" key="7">
    <source>
        <dbReference type="Pfam" id="PF01602"/>
    </source>
</evidence>
<name>A0A8S3Z4P1_9EUPU</name>
<comment type="similarity">
    <text evidence="2">Belongs to the adaptor complexes large subunit family.</text>
</comment>
<dbReference type="AlphaFoldDB" id="A0A8S3Z4P1"/>
<dbReference type="PANTHER" id="PTHR11134">
    <property type="entry name" value="ADAPTOR COMPLEX SUBUNIT BETA FAMILY MEMBER"/>
    <property type="match status" value="1"/>
</dbReference>
<dbReference type="Pfam" id="PF01602">
    <property type="entry name" value="Adaptin_N"/>
    <property type="match status" value="1"/>
</dbReference>
<proteinExistence type="inferred from homology"/>
<dbReference type="InterPro" id="IPR011989">
    <property type="entry name" value="ARM-like"/>
</dbReference>
<sequence length="562" mass="63095">MADVHQDLASIVNKLNDTEVRRDVRLVRSHIYEILALATNGGDVTAALPTVVKLLAHTDIFVKRVVGELMAIYAEQVPEMVLLATNTLVQDCQDVNPLVRGHGLRVLASLQSHSTVEMLTSAVCAGLEDSSPYVRRSAALASVSLHRVSPASVTEGRIWDLLYTHLSDSDSATVASCLCALEEIFAKEKGIVISNKLGHYLISKLALFTPTVQRFVLQFLLKHSPKSKVQMFDHLNDLDESLSKSSSLATTLCSLELFCHLASDLSKVRSKAYSNAWLAIKTNLARERSEEVVTAVIDYLCTTGFPVDVLVQDYTKFFCRDDESIFLIRQKIRMLSRLITPDNAESILEELARSARHLCSGTLREMVESVVEAMSMKPEIEESCVVFFKKLLQLGNADFLDCVIQLLPTVTFSNSQHWLTLAPCIQDNYQQIQSVSGKVALLEIIRAHGSLLRNAPEILEQMLWEQEEKDSDKEEHMQKRDVSSHHTQQRHHSDSQKLKLTLLGAMVKMCFEHPGKLQPLLAKLMEQCIKDENRHVRDRALFLYGYLLGRVKREANSSLICL</sequence>
<reference evidence="8" key="1">
    <citation type="submission" date="2021-04" db="EMBL/GenBank/DDBJ databases">
        <authorList>
            <consortium name="Molecular Ecology Group"/>
        </authorList>
    </citation>
    <scope>NUCLEOTIDE SEQUENCE</scope>
</reference>
<evidence type="ECO:0000313" key="8">
    <source>
        <dbReference type="EMBL" id="CAG5124467.1"/>
    </source>
</evidence>
<dbReference type="Gene3D" id="1.25.10.10">
    <property type="entry name" value="Leucine-rich Repeat Variant"/>
    <property type="match status" value="1"/>
</dbReference>
<evidence type="ECO:0000256" key="1">
    <source>
        <dbReference type="ARBA" id="ARBA00004308"/>
    </source>
</evidence>
<comment type="caution">
    <text evidence="8">The sequence shown here is derived from an EMBL/GenBank/DDBJ whole genome shotgun (WGS) entry which is preliminary data.</text>
</comment>
<keyword evidence="3" id="KW-0813">Transport</keyword>
<gene>
    <name evidence="8" type="ORF">CUNI_LOCUS10025</name>
</gene>
<organism evidence="8 9">
    <name type="scientific">Candidula unifasciata</name>
    <dbReference type="NCBI Taxonomy" id="100452"/>
    <lineage>
        <taxon>Eukaryota</taxon>
        <taxon>Metazoa</taxon>
        <taxon>Spiralia</taxon>
        <taxon>Lophotrochozoa</taxon>
        <taxon>Mollusca</taxon>
        <taxon>Gastropoda</taxon>
        <taxon>Heterobranchia</taxon>
        <taxon>Euthyneura</taxon>
        <taxon>Panpulmonata</taxon>
        <taxon>Eupulmonata</taxon>
        <taxon>Stylommatophora</taxon>
        <taxon>Helicina</taxon>
        <taxon>Helicoidea</taxon>
        <taxon>Geomitridae</taxon>
        <taxon>Candidula</taxon>
    </lineage>
</organism>
<protein>
    <recommendedName>
        <fullName evidence="7">Clathrin/coatomer adaptor adaptin-like N-terminal domain-containing protein</fullName>
    </recommendedName>
</protein>
<dbReference type="EMBL" id="CAJHNH020001779">
    <property type="protein sequence ID" value="CAG5124467.1"/>
    <property type="molecule type" value="Genomic_DNA"/>
</dbReference>
<dbReference type="SUPFAM" id="SSF48371">
    <property type="entry name" value="ARM repeat"/>
    <property type="match status" value="1"/>
</dbReference>
<dbReference type="InterPro" id="IPR002553">
    <property type="entry name" value="Clathrin/coatomer_adapt-like_N"/>
</dbReference>
<dbReference type="InterPro" id="IPR026739">
    <property type="entry name" value="AP_beta"/>
</dbReference>
<keyword evidence="9" id="KW-1185">Reference proteome</keyword>
<keyword evidence="4" id="KW-0653">Protein transport</keyword>
<accession>A0A8S3Z4P1</accession>
<evidence type="ECO:0000256" key="3">
    <source>
        <dbReference type="ARBA" id="ARBA00022448"/>
    </source>
</evidence>
<dbReference type="GO" id="GO:0012505">
    <property type="term" value="C:endomembrane system"/>
    <property type="evidence" value="ECO:0007669"/>
    <property type="project" value="UniProtKB-SubCell"/>
</dbReference>
<feature type="compositionally biased region" description="Basic and acidic residues" evidence="6">
    <location>
        <begin position="470"/>
        <end position="484"/>
    </location>
</feature>
<evidence type="ECO:0000256" key="4">
    <source>
        <dbReference type="ARBA" id="ARBA00022927"/>
    </source>
</evidence>
<dbReference type="GO" id="GO:0006886">
    <property type="term" value="P:intracellular protein transport"/>
    <property type="evidence" value="ECO:0007669"/>
    <property type="project" value="InterPro"/>
</dbReference>
<dbReference type="InterPro" id="IPR016024">
    <property type="entry name" value="ARM-type_fold"/>
</dbReference>